<accession>C1BTD8</accession>
<feature type="domain" description="EF-hand" evidence="4">
    <location>
        <begin position="137"/>
        <end position="168"/>
    </location>
</feature>
<proteinExistence type="evidence at transcript level"/>
<reference evidence="5" key="1">
    <citation type="submission" date="2009-06" db="EMBL/GenBank/DDBJ databases">
        <title>Lepeophtheirus salmonis ESTs and full-length cDNAs.</title>
        <authorList>
            <person name="Yasuike M."/>
            <person name="von Schalburg K."/>
            <person name="Cooper G."/>
            <person name="Leong J."/>
            <person name="Jones S.R.M."/>
            <person name="Koop B.F."/>
        </authorList>
    </citation>
    <scope>NUCLEOTIDE SEQUENCE</scope>
    <source>
        <strain evidence="5">Pacific form</strain>
        <tissue evidence="5">Whole</tissue>
    </source>
</reference>
<feature type="domain" description="EF-hand" evidence="4">
    <location>
        <begin position="24"/>
        <end position="59"/>
    </location>
</feature>
<evidence type="ECO:0000256" key="1">
    <source>
        <dbReference type="ARBA" id="ARBA00022737"/>
    </source>
</evidence>
<dbReference type="Pfam" id="PF13499">
    <property type="entry name" value="EF-hand_7"/>
    <property type="match status" value="2"/>
</dbReference>
<comment type="function">
    <text evidence="3">Troponin is the central regulatory protein of striated muscle contraction. Tn consists of three components: Tn-I which is the inhibitor of actomyosin ATPase, Tn-T which contains the binding site for tropomyosin and Tn-C. The binding of calcium to Tn-C abolishes the inhibitory action of Tn on actin filaments.</text>
</comment>
<protein>
    <submittedName>
        <fullName evidence="5">Troponin C, isoform 1</fullName>
    </submittedName>
</protein>
<dbReference type="PANTHER" id="PTHR23048">
    <property type="entry name" value="MYOSIN LIGHT CHAIN 1, 3"/>
    <property type="match status" value="1"/>
</dbReference>
<evidence type="ECO:0000256" key="3">
    <source>
        <dbReference type="ARBA" id="ARBA00037722"/>
    </source>
</evidence>
<dbReference type="InterPro" id="IPR018247">
    <property type="entry name" value="EF_Hand_1_Ca_BS"/>
</dbReference>
<dbReference type="SUPFAM" id="SSF47473">
    <property type="entry name" value="EF-hand"/>
    <property type="match status" value="1"/>
</dbReference>
<gene>
    <name evidence="5" type="primary">TNNC1</name>
</gene>
<dbReference type="InterPro" id="IPR050230">
    <property type="entry name" value="CALM/Myosin/TropC-like"/>
</dbReference>
<dbReference type="InterPro" id="IPR011992">
    <property type="entry name" value="EF-hand-dom_pair"/>
</dbReference>
<organism evidence="5">
    <name type="scientific">Lepeophtheirus salmonis</name>
    <name type="common">Salmon louse</name>
    <name type="synonym">Caligus salmonis</name>
    <dbReference type="NCBI Taxonomy" id="72036"/>
    <lineage>
        <taxon>Eukaryota</taxon>
        <taxon>Metazoa</taxon>
        <taxon>Ecdysozoa</taxon>
        <taxon>Arthropoda</taxon>
        <taxon>Crustacea</taxon>
        <taxon>Multicrustacea</taxon>
        <taxon>Hexanauplia</taxon>
        <taxon>Copepoda</taxon>
        <taxon>Siphonostomatoida</taxon>
        <taxon>Caligidae</taxon>
        <taxon>Lepeophtheirus</taxon>
    </lineage>
</organism>
<dbReference type="OrthoDB" id="26525at2759"/>
<name>C1BTD8_LEPSM</name>
<feature type="domain" description="EF-hand" evidence="4">
    <location>
        <begin position="60"/>
        <end position="95"/>
    </location>
</feature>
<dbReference type="PANTHER" id="PTHR23048:SF0">
    <property type="entry name" value="CALMODULIN LIKE 3"/>
    <property type="match status" value="1"/>
</dbReference>
<dbReference type="Gene3D" id="1.10.238.10">
    <property type="entry name" value="EF-hand"/>
    <property type="match status" value="2"/>
</dbReference>
<dbReference type="PROSITE" id="PS50222">
    <property type="entry name" value="EF_HAND_2"/>
    <property type="match status" value="4"/>
</dbReference>
<dbReference type="EMBL" id="BT077867">
    <property type="protein sequence ID" value="ACO12291.1"/>
    <property type="molecule type" value="mRNA"/>
</dbReference>
<dbReference type="InterPro" id="IPR002048">
    <property type="entry name" value="EF_hand_dom"/>
</dbReference>
<evidence type="ECO:0000259" key="4">
    <source>
        <dbReference type="PROSITE" id="PS50222"/>
    </source>
</evidence>
<dbReference type="FunFam" id="1.10.238.10:FF:000001">
    <property type="entry name" value="Calmodulin 1"/>
    <property type="match status" value="1"/>
</dbReference>
<keyword evidence="1" id="KW-0677">Repeat</keyword>
<dbReference type="SMART" id="SM00054">
    <property type="entry name" value="EFh"/>
    <property type="match status" value="3"/>
</dbReference>
<feature type="domain" description="EF-hand" evidence="4">
    <location>
        <begin position="101"/>
        <end position="136"/>
    </location>
</feature>
<sequence>MNKPETFEGIDFEAIKDVTGLETDEIKVLKICFNMFDVKDQAFLSADDLDDILRGMGFRPSKEELKEILEEIGEDGSGEIEFEEFCQLCAKFLIEEPDEETMKAELKEAFRVYDKEANGFITTDQLREIISELDQRLTVDDLDGIIEEIDEDGSGAMDFDEFCAMMMS</sequence>
<evidence type="ECO:0000313" key="5">
    <source>
        <dbReference type="EMBL" id="ACO12291.1"/>
    </source>
</evidence>
<dbReference type="CDD" id="cd00051">
    <property type="entry name" value="EFh"/>
    <property type="match status" value="1"/>
</dbReference>
<dbReference type="GO" id="GO:0005509">
    <property type="term" value="F:calcium ion binding"/>
    <property type="evidence" value="ECO:0007669"/>
    <property type="project" value="InterPro"/>
</dbReference>
<dbReference type="AlphaFoldDB" id="C1BTD8"/>
<evidence type="ECO:0000256" key="2">
    <source>
        <dbReference type="ARBA" id="ARBA00022837"/>
    </source>
</evidence>
<keyword evidence="2" id="KW-0106">Calcium</keyword>
<dbReference type="GO" id="GO:0016460">
    <property type="term" value="C:myosin II complex"/>
    <property type="evidence" value="ECO:0007669"/>
    <property type="project" value="TreeGrafter"/>
</dbReference>
<dbReference type="PROSITE" id="PS00018">
    <property type="entry name" value="EF_HAND_1"/>
    <property type="match status" value="1"/>
</dbReference>